<dbReference type="InterPro" id="IPR011009">
    <property type="entry name" value="Kinase-like_dom_sf"/>
</dbReference>
<dbReference type="PANTHER" id="PTHR24362:SF309">
    <property type="entry name" value="PROTEIN KINASE DOMAIN-CONTAINING PROTEIN"/>
    <property type="match status" value="1"/>
</dbReference>
<accession>A0A1R2B9W5</accession>
<comment type="caution">
    <text evidence="2">The sequence shown here is derived from an EMBL/GenBank/DDBJ whole genome shotgun (WGS) entry which is preliminary data.</text>
</comment>
<gene>
    <name evidence="2" type="ORF">SteCoe_27808</name>
</gene>
<dbReference type="GO" id="GO:0005524">
    <property type="term" value="F:ATP binding"/>
    <property type="evidence" value="ECO:0007669"/>
    <property type="project" value="InterPro"/>
</dbReference>
<dbReference type="PROSITE" id="PS00108">
    <property type="entry name" value="PROTEIN_KINASE_ST"/>
    <property type="match status" value="1"/>
</dbReference>
<dbReference type="Gene3D" id="1.10.510.10">
    <property type="entry name" value="Transferase(Phosphotransferase) domain 1"/>
    <property type="match status" value="1"/>
</dbReference>
<evidence type="ECO:0000313" key="3">
    <source>
        <dbReference type="Proteomes" id="UP000187209"/>
    </source>
</evidence>
<dbReference type="EMBL" id="MPUH01000818">
    <property type="protein sequence ID" value="OMJ73475.1"/>
    <property type="molecule type" value="Genomic_DNA"/>
</dbReference>
<dbReference type="SMART" id="SM00220">
    <property type="entry name" value="S_TKc"/>
    <property type="match status" value="1"/>
</dbReference>
<feature type="domain" description="Protein kinase" evidence="1">
    <location>
        <begin position="1"/>
        <end position="194"/>
    </location>
</feature>
<dbReference type="Pfam" id="PF00069">
    <property type="entry name" value="Pkinase"/>
    <property type="match status" value="1"/>
</dbReference>
<sequence length="194" mass="22030">MEYVELSLADLLVDSKFDLNNNELLALKLTKELVESFCFLQSIRIYHKDIKPQNILIKENYTPAIIDFGISEYADLDLSRSSTTGARIAQGTPDYMSPELTQAFETRSSTSRIDPLKSDVYSLGLTIYQMITKDDLSKYKGVAGNRNLKFDIYRKIQFGILKNILHAMLDLNPSNRPTFQDILKCFAGEATEVI</sequence>
<dbReference type="InterPro" id="IPR008271">
    <property type="entry name" value="Ser/Thr_kinase_AS"/>
</dbReference>
<organism evidence="2 3">
    <name type="scientific">Stentor coeruleus</name>
    <dbReference type="NCBI Taxonomy" id="5963"/>
    <lineage>
        <taxon>Eukaryota</taxon>
        <taxon>Sar</taxon>
        <taxon>Alveolata</taxon>
        <taxon>Ciliophora</taxon>
        <taxon>Postciliodesmatophora</taxon>
        <taxon>Heterotrichea</taxon>
        <taxon>Heterotrichida</taxon>
        <taxon>Stentoridae</taxon>
        <taxon>Stentor</taxon>
    </lineage>
</organism>
<evidence type="ECO:0000313" key="2">
    <source>
        <dbReference type="EMBL" id="OMJ73475.1"/>
    </source>
</evidence>
<dbReference type="GO" id="GO:0004672">
    <property type="term" value="F:protein kinase activity"/>
    <property type="evidence" value="ECO:0007669"/>
    <property type="project" value="InterPro"/>
</dbReference>
<keyword evidence="3" id="KW-1185">Reference proteome</keyword>
<dbReference type="PANTHER" id="PTHR24362">
    <property type="entry name" value="SERINE/THREONINE-PROTEIN KINASE NEK"/>
    <property type="match status" value="1"/>
</dbReference>
<dbReference type="SUPFAM" id="SSF56112">
    <property type="entry name" value="Protein kinase-like (PK-like)"/>
    <property type="match status" value="1"/>
</dbReference>
<protein>
    <recommendedName>
        <fullName evidence="1">Protein kinase domain-containing protein</fullName>
    </recommendedName>
</protein>
<evidence type="ECO:0000259" key="1">
    <source>
        <dbReference type="PROSITE" id="PS50011"/>
    </source>
</evidence>
<dbReference type="AlphaFoldDB" id="A0A1R2B9W5"/>
<proteinExistence type="predicted"/>
<name>A0A1R2B9W5_9CILI</name>
<dbReference type="Proteomes" id="UP000187209">
    <property type="component" value="Unassembled WGS sequence"/>
</dbReference>
<dbReference type="InterPro" id="IPR000719">
    <property type="entry name" value="Prot_kinase_dom"/>
</dbReference>
<dbReference type="PROSITE" id="PS50011">
    <property type="entry name" value="PROTEIN_KINASE_DOM"/>
    <property type="match status" value="1"/>
</dbReference>
<reference evidence="2 3" key="1">
    <citation type="submission" date="2016-11" db="EMBL/GenBank/DDBJ databases">
        <title>The macronuclear genome of Stentor coeruleus: a giant cell with tiny introns.</title>
        <authorList>
            <person name="Slabodnick M."/>
            <person name="Ruby J.G."/>
            <person name="Reiff S.B."/>
            <person name="Swart E.C."/>
            <person name="Gosai S."/>
            <person name="Prabakaran S."/>
            <person name="Witkowska E."/>
            <person name="Larue G.E."/>
            <person name="Fisher S."/>
            <person name="Freeman R.M."/>
            <person name="Gunawardena J."/>
            <person name="Chu W."/>
            <person name="Stover N.A."/>
            <person name="Gregory B.D."/>
            <person name="Nowacki M."/>
            <person name="Derisi J."/>
            <person name="Roy S.W."/>
            <person name="Marshall W.F."/>
            <person name="Sood P."/>
        </authorList>
    </citation>
    <scope>NUCLEOTIDE SEQUENCE [LARGE SCALE GENOMIC DNA]</scope>
    <source>
        <strain evidence="2">WM001</strain>
    </source>
</reference>
<dbReference type="OrthoDB" id="296674at2759"/>